<name>A0A7Z0DBZ9_9ACTN</name>
<dbReference type="EMBL" id="JACBZS010000001">
    <property type="protein sequence ID" value="NYI72525.1"/>
    <property type="molecule type" value="Genomic_DNA"/>
</dbReference>
<comment type="subcellular location">
    <subcellularLocation>
        <location evidence="1">Cell membrane</location>
        <topology evidence="1">Multi-pass membrane protein</topology>
    </subcellularLocation>
</comment>
<feature type="transmembrane region" description="Helical" evidence="6">
    <location>
        <begin position="217"/>
        <end position="235"/>
    </location>
</feature>
<dbReference type="Proteomes" id="UP000527616">
    <property type="component" value="Unassembled WGS sequence"/>
</dbReference>
<dbReference type="Pfam" id="PF05425">
    <property type="entry name" value="CopD"/>
    <property type="match status" value="1"/>
</dbReference>
<reference evidence="8 9" key="1">
    <citation type="submission" date="2020-07" db="EMBL/GenBank/DDBJ databases">
        <title>Sequencing the genomes of 1000 actinobacteria strains.</title>
        <authorList>
            <person name="Klenk H.-P."/>
        </authorList>
    </citation>
    <scope>NUCLEOTIDE SEQUENCE [LARGE SCALE GENOMIC DNA]</scope>
    <source>
        <strain evidence="8 9">DSM 103164</strain>
    </source>
</reference>
<dbReference type="GO" id="GO:0005886">
    <property type="term" value="C:plasma membrane"/>
    <property type="evidence" value="ECO:0007669"/>
    <property type="project" value="UniProtKB-SubCell"/>
</dbReference>
<feature type="transmembrane region" description="Helical" evidence="6">
    <location>
        <begin position="181"/>
        <end position="205"/>
    </location>
</feature>
<keyword evidence="5 6" id="KW-0472">Membrane</keyword>
<feature type="transmembrane region" description="Helical" evidence="6">
    <location>
        <begin position="140"/>
        <end position="169"/>
    </location>
</feature>
<keyword evidence="9" id="KW-1185">Reference proteome</keyword>
<protein>
    <submittedName>
        <fullName evidence="8">Putative copper export protein</fullName>
    </submittedName>
</protein>
<keyword evidence="3 6" id="KW-0812">Transmembrane</keyword>
<evidence type="ECO:0000256" key="6">
    <source>
        <dbReference type="SAM" id="Phobius"/>
    </source>
</evidence>
<evidence type="ECO:0000313" key="8">
    <source>
        <dbReference type="EMBL" id="NYI72525.1"/>
    </source>
</evidence>
<evidence type="ECO:0000313" key="9">
    <source>
        <dbReference type="Proteomes" id="UP000527616"/>
    </source>
</evidence>
<evidence type="ECO:0000256" key="2">
    <source>
        <dbReference type="ARBA" id="ARBA00022475"/>
    </source>
</evidence>
<feature type="transmembrane region" description="Helical" evidence="6">
    <location>
        <begin position="45"/>
        <end position="65"/>
    </location>
</feature>
<sequence length="295" mass="30348">MLSDDLILFLTGCVRMLIYLGFVLCAGIALFWAVVWPAGQALRRLVALAAAGIVLLAAGTIASPAVQMVLAGRPYAEVVAPGSGAWLLVRLAALCVAGFYGPELVAQPIRGRRRVITLVLVGVVALSLVAQSNAVQPPWMVIKVIATAGHLLATGAWLGGLVVLAAVLIPSDLTADLDEVIPRFSALATVAIATLAVTGTVHALAIAGGPVELLTSWYGLVLLIKMGVFGAMLLLGNHGRRYARAVVFRLRHLGAGGTTLARTRLHTLGVTLGAEVGLALAVLGSTAILVAVAPS</sequence>
<feature type="domain" description="Copper resistance protein D" evidence="7">
    <location>
        <begin position="179"/>
        <end position="289"/>
    </location>
</feature>
<accession>A0A7Z0DBZ9</accession>
<organism evidence="8 9">
    <name type="scientific">Naumannella cuiyingiana</name>
    <dbReference type="NCBI Taxonomy" id="1347891"/>
    <lineage>
        <taxon>Bacteria</taxon>
        <taxon>Bacillati</taxon>
        <taxon>Actinomycetota</taxon>
        <taxon>Actinomycetes</taxon>
        <taxon>Propionibacteriales</taxon>
        <taxon>Propionibacteriaceae</taxon>
        <taxon>Naumannella</taxon>
    </lineage>
</organism>
<comment type="caution">
    <text evidence="8">The sequence shown here is derived from an EMBL/GenBank/DDBJ whole genome shotgun (WGS) entry which is preliminary data.</text>
</comment>
<keyword evidence="2" id="KW-1003">Cell membrane</keyword>
<proteinExistence type="predicted"/>
<evidence type="ECO:0000256" key="1">
    <source>
        <dbReference type="ARBA" id="ARBA00004651"/>
    </source>
</evidence>
<feature type="transmembrane region" description="Helical" evidence="6">
    <location>
        <begin position="85"/>
        <end position="103"/>
    </location>
</feature>
<gene>
    <name evidence="8" type="ORF">GGQ54_003085</name>
</gene>
<dbReference type="InterPro" id="IPR032694">
    <property type="entry name" value="CopC/D"/>
</dbReference>
<feature type="transmembrane region" description="Helical" evidence="6">
    <location>
        <begin position="6"/>
        <end position="33"/>
    </location>
</feature>
<dbReference type="AlphaFoldDB" id="A0A7Z0DBZ9"/>
<dbReference type="GO" id="GO:0006825">
    <property type="term" value="P:copper ion transport"/>
    <property type="evidence" value="ECO:0007669"/>
    <property type="project" value="InterPro"/>
</dbReference>
<feature type="transmembrane region" description="Helical" evidence="6">
    <location>
        <begin position="115"/>
        <end position="134"/>
    </location>
</feature>
<keyword evidence="4 6" id="KW-1133">Transmembrane helix</keyword>
<dbReference type="PANTHER" id="PTHR34820">
    <property type="entry name" value="INNER MEMBRANE PROTEIN YEBZ"/>
    <property type="match status" value="1"/>
</dbReference>
<dbReference type="InterPro" id="IPR008457">
    <property type="entry name" value="Cu-R_CopD_dom"/>
</dbReference>
<evidence type="ECO:0000259" key="7">
    <source>
        <dbReference type="Pfam" id="PF05425"/>
    </source>
</evidence>
<dbReference type="RefSeq" id="WP_179446182.1">
    <property type="nucleotide sequence ID" value="NZ_JACBZS010000001.1"/>
</dbReference>
<dbReference type="PANTHER" id="PTHR34820:SF4">
    <property type="entry name" value="INNER MEMBRANE PROTEIN YEBZ"/>
    <property type="match status" value="1"/>
</dbReference>
<feature type="transmembrane region" description="Helical" evidence="6">
    <location>
        <begin position="272"/>
        <end position="293"/>
    </location>
</feature>
<evidence type="ECO:0000256" key="3">
    <source>
        <dbReference type="ARBA" id="ARBA00022692"/>
    </source>
</evidence>
<evidence type="ECO:0000256" key="4">
    <source>
        <dbReference type="ARBA" id="ARBA00022989"/>
    </source>
</evidence>
<evidence type="ECO:0000256" key="5">
    <source>
        <dbReference type="ARBA" id="ARBA00023136"/>
    </source>
</evidence>